<evidence type="ECO:0000313" key="3">
    <source>
        <dbReference type="EMBL" id="CAG1994886.1"/>
    </source>
</evidence>
<feature type="chain" id="PRO_5043321521" evidence="2">
    <location>
        <begin position="25"/>
        <end position="270"/>
    </location>
</feature>
<dbReference type="OMA" id="FMCASFA"/>
<dbReference type="AlphaFoldDB" id="A0A2H3GBK1"/>
<name>A0A2H3GBK1_GIBZA</name>
<organism evidence="3 4">
    <name type="scientific">Gibberella zeae</name>
    <name type="common">Wheat head blight fungus</name>
    <name type="synonym">Fusarium graminearum</name>
    <dbReference type="NCBI Taxonomy" id="5518"/>
    <lineage>
        <taxon>Eukaryota</taxon>
        <taxon>Fungi</taxon>
        <taxon>Dikarya</taxon>
        <taxon>Ascomycota</taxon>
        <taxon>Pezizomycotina</taxon>
        <taxon>Sordariomycetes</taxon>
        <taxon>Hypocreomycetidae</taxon>
        <taxon>Hypocreales</taxon>
        <taxon>Nectriaceae</taxon>
        <taxon>Fusarium</taxon>
    </lineage>
</organism>
<feature type="region of interest" description="Disordered" evidence="1">
    <location>
        <begin position="221"/>
        <end position="246"/>
    </location>
</feature>
<feature type="signal peptide" evidence="2">
    <location>
        <begin position="1"/>
        <end position="24"/>
    </location>
</feature>
<proteinExistence type="predicted"/>
<feature type="compositionally biased region" description="Low complexity" evidence="1">
    <location>
        <begin position="228"/>
        <end position="246"/>
    </location>
</feature>
<dbReference type="EMBL" id="CAJPIJ010000158">
    <property type="protein sequence ID" value="CAG1994886.1"/>
    <property type="molecule type" value="Genomic_DNA"/>
</dbReference>
<accession>A0A2H3GBK1</accession>
<comment type="caution">
    <text evidence="3">The sequence shown here is derived from an EMBL/GenBank/DDBJ whole genome shotgun (WGS) entry which is preliminary data.</text>
</comment>
<reference evidence="3" key="1">
    <citation type="submission" date="2021-03" db="EMBL/GenBank/DDBJ databases">
        <authorList>
            <person name="Alouane T."/>
            <person name="Langin T."/>
            <person name="Bonhomme L."/>
        </authorList>
    </citation>
    <scope>NUCLEOTIDE SEQUENCE</scope>
    <source>
        <strain evidence="3">MDC_Fg202</strain>
    </source>
</reference>
<evidence type="ECO:0000313" key="4">
    <source>
        <dbReference type="Proteomes" id="UP000746612"/>
    </source>
</evidence>
<sequence>MIGQSTRRWLQLSFLLMASTASAGSLKLTDFESIGDKSFPSTCVAAYDTPLSDCTPDDFTGGKACSAACKDSVQQIQGLIMASCGDVSADSESLLSRGQKGNLVAVLCRNADESQSQSEAQSQAKSESKSEPQSVSESETQAPATTTTGSASATKVHKNILIETSVSTTTTSKENLNGAPLSDVDENLATKSTVLAIDTEQPTGSLPLPKAPTQVFTSVTRSSAPSQTAEAAIEEPTPTPTTAGGAVHAPSFNFMCASFAMSALMYMVVN</sequence>
<evidence type="ECO:0000256" key="2">
    <source>
        <dbReference type="SAM" id="SignalP"/>
    </source>
</evidence>
<feature type="region of interest" description="Disordered" evidence="1">
    <location>
        <begin position="114"/>
        <end position="152"/>
    </location>
</feature>
<gene>
    <name evidence="3" type="ORF">MDCFG202_LOCUS389568</name>
</gene>
<evidence type="ECO:0000256" key="1">
    <source>
        <dbReference type="SAM" id="MobiDB-lite"/>
    </source>
</evidence>
<dbReference type="Proteomes" id="UP000746612">
    <property type="component" value="Unassembled WGS sequence"/>
</dbReference>
<dbReference type="OrthoDB" id="5427833at2759"/>
<keyword evidence="2" id="KW-0732">Signal</keyword>
<protein>
    <submittedName>
        <fullName evidence="3">Uncharacterized protein</fullName>
    </submittedName>
</protein>